<accession>A0A1M5FTY5</accession>
<dbReference type="EMBL" id="FQWH01000001">
    <property type="protein sequence ID" value="SHF95037.1"/>
    <property type="molecule type" value="Genomic_DNA"/>
</dbReference>
<dbReference type="Proteomes" id="UP000184112">
    <property type="component" value="Unassembled WGS sequence"/>
</dbReference>
<dbReference type="InterPro" id="IPR021326">
    <property type="entry name" value="DUF2931"/>
</dbReference>
<dbReference type="Pfam" id="PF11153">
    <property type="entry name" value="DUF2931"/>
    <property type="match status" value="1"/>
</dbReference>
<protein>
    <recommendedName>
        <fullName evidence="3">DUF2931 family protein</fullName>
    </recommendedName>
</protein>
<sequence>MNNYEWQSSTCQPLQKHNNNKNIFRVEFVRGNILTLEGETAHLPFGGSSGSWGYTPSAWTPQHGTPIGADVIYYAGYEDKFYHLKADFPTEEMKKAMDTIYKYNDYRNERFSGLIFGFAPQGMVVVWKQYGVFRIELGRFQAQVVKNDSELEEQLFRNWSMNRLEVKTRDYLPDASCAKWDMYRRRYTFRIKMENENPALRLFQYCFTNYNGEQDIIFMPSLPATTYNNRALPQILELDWETSDTERFRGNIFLNEKVIFEKFKNFKTEDKQEFEIKISKDNRVLELYLNQEPIEVDSVRIYKGSVMYEGSY</sequence>
<reference evidence="1 2" key="1">
    <citation type="submission" date="2016-11" db="EMBL/GenBank/DDBJ databases">
        <authorList>
            <person name="Jaros S."/>
            <person name="Januszkiewicz K."/>
            <person name="Wedrychowicz H."/>
        </authorList>
    </citation>
    <scope>NUCLEOTIDE SEQUENCE [LARGE SCALE GENOMIC DNA]</scope>
    <source>
        <strain evidence="1 2">DSM 6792</strain>
    </source>
</reference>
<organism evidence="1 2">
    <name type="scientific">Flavobacterium johnsoniae</name>
    <name type="common">Cytophaga johnsonae</name>
    <dbReference type="NCBI Taxonomy" id="986"/>
    <lineage>
        <taxon>Bacteria</taxon>
        <taxon>Pseudomonadati</taxon>
        <taxon>Bacteroidota</taxon>
        <taxon>Flavobacteriia</taxon>
        <taxon>Flavobacteriales</taxon>
        <taxon>Flavobacteriaceae</taxon>
        <taxon>Flavobacterium</taxon>
    </lineage>
</organism>
<evidence type="ECO:0000313" key="2">
    <source>
        <dbReference type="Proteomes" id="UP000184112"/>
    </source>
</evidence>
<evidence type="ECO:0000313" key="1">
    <source>
        <dbReference type="EMBL" id="SHF95037.1"/>
    </source>
</evidence>
<evidence type="ECO:0008006" key="3">
    <source>
        <dbReference type="Google" id="ProtNLM"/>
    </source>
</evidence>
<name>A0A1M5FTY5_FLAJO</name>
<dbReference type="RefSeq" id="WP_254796506.1">
    <property type="nucleotide sequence ID" value="NZ_FQWH01000001.1"/>
</dbReference>
<dbReference type="AlphaFoldDB" id="A0A1M5FTY5"/>
<proteinExistence type="predicted"/>
<gene>
    <name evidence="1" type="ORF">SAMN05444388_101103</name>
</gene>